<evidence type="ECO:0000313" key="2">
    <source>
        <dbReference type="EMBL" id="SUZ97238.1"/>
    </source>
</evidence>
<reference evidence="2" key="1">
    <citation type="submission" date="2018-05" db="EMBL/GenBank/DDBJ databases">
        <authorList>
            <person name="Lanie J.A."/>
            <person name="Ng W.-L."/>
            <person name="Kazmierczak K.M."/>
            <person name="Andrzejewski T.M."/>
            <person name="Davidsen T.M."/>
            <person name="Wayne K.J."/>
            <person name="Tettelin H."/>
            <person name="Glass J.I."/>
            <person name="Rusch D."/>
            <person name="Podicherti R."/>
            <person name="Tsui H.-C.T."/>
            <person name="Winkler M.E."/>
        </authorList>
    </citation>
    <scope>NUCLEOTIDE SEQUENCE</scope>
</reference>
<dbReference type="AlphaFoldDB" id="A0A381S1Q0"/>
<sequence>MVGVNEQADKLRANAILKGYERIGCHAVNVGGFDLAAGTAFIQQIVDSTEIPFISANIIDIKSGELLFPPHHIITEGGLTIGVIGLTNFIPAQVRDVQISDFIKAGEAQIAELKPKVDIIVVLANVNRDKNKLMNEAFTDADYIFLSRNTVRTRPETKQPVNGPFTYGSNVQGKYLAQVDLHVTTLDSPLVDVSNLQAQLDNIDRRLKRFQDKDPNKPLDEIYADQPRILKMIKEFKGNRKTLENGLQAAKNTSGYTSVALSRNIGDDNAILAYVTHILGQCEALKKQKVQKNIYKNPPGFEERFKKGMQSG</sequence>
<name>A0A381S1Q0_9ZZZZ</name>
<accession>A0A381S1Q0</accession>
<dbReference type="PANTHER" id="PTHR11575">
    <property type="entry name" value="5'-NUCLEOTIDASE-RELATED"/>
    <property type="match status" value="1"/>
</dbReference>
<keyword evidence="1" id="KW-0175">Coiled coil</keyword>
<dbReference type="InterPro" id="IPR006179">
    <property type="entry name" value="5_nucleotidase/apyrase"/>
</dbReference>
<dbReference type="GO" id="GO:0016787">
    <property type="term" value="F:hydrolase activity"/>
    <property type="evidence" value="ECO:0007669"/>
    <property type="project" value="InterPro"/>
</dbReference>
<dbReference type="GO" id="GO:0009166">
    <property type="term" value="P:nucleotide catabolic process"/>
    <property type="evidence" value="ECO:0007669"/>
    <property type="project" value="InterPro"/>
</dbReference>
<evidence type="ECO:0000256" key="1">
    <source>
        <dbReference type="SAM" id="Coils"/>
    </source>
</evidence>
<protein>
    <recommendedName>
        <fullName evidence="3">5'-Nucleotidase C-terminal domain-containing protein</fullName>
    </recommendedName>
</protein>
<evidence type="ECO:0008006" key="3">
    <source>
        <dbReference type="Google" id="ProtNLM"/>
    </source>
</evidence>
<dbReference type="SUPFAM" id="SSF56300">
    <property type="entry name" value="Metallo-dependent phosphatases"/>
    <property type="match status" value="1"/>
</dbReference>
<feature type="coiled-coil region" evidence="1">
    <location>
        <begin position="193"/>
        <end position="253"/>
    </location>
</feature>
<gene>
    <name evidence="2" type="ORF">METZ01_LOCUS50092</name>
</gene>
<dbReference type="InterPro" id="IPR029052">
    <property type="entry name" value="Metallo-depent_PP-like"/>
</dbReference>
<dbReference type="EMBL" id="UINC01002490">
    <property type="protein sequence ID" value="SUZ97238.1"/>
    <property type="molecule type" value="Genomic_DNA"/>
</dbReference>
<organism evidence="2">
    <name type="scientific">marine metagenome</name>
    <dbReference type="NCBI Taxonomy" id="408172"/>
    <lineage>
        <taxon>unclassified sequences</taxon>
        <taxon>metagenomes</taxon>
        <taxon>ecological metagenomes</taxon>
    </lineage>
</organism>
<dbReference type="PANTHER" id="PTHR11575:SF24">
    <property type="entry name" value="5'-NUCLEOTIDASE"/>
    <property type="match status" value="1"/>
</dbReference>
<dbReference type="Gene3D" id="3.60.21.10">
    <property type="match status" value="1"/>
</dbReference>
<proteinExistence type="predicted"/>